<sequence>MKILLLNPNSSVGLTKNMEQVANDALATTSMEIVPYTAPYPAPSSINNGKDIACSTVVVMEDVIASQINLQQYDAILVACFSVHDLVPKLANLSGNPVIGLFEASILTALSLIAPSEKWGIITTGEFWEQHLLDGVNDFLGVARGVGNNNFAGVYTTGLSAIEYHDASLELIKSKLTTAVKKLLQAGNVSCVVLGCGGMAGLEGTIRSVAAKLFGLEKARSLYIIDGVRAGVAQLHYAVHSRGVFSRGNDITL</sequence>
<gene>
    <name evidence="2" type="ORF">VFPPC_02291</name>
</gene>
<dbReference type="Pfam" id="PF01177">
    <property type="entry name" value="Asp_Glu_race"/>
    <property type="match status" value="1"/>
</dbReference>
<comment type="caution">
    <text evidence="2">The sequence shown here is derived from an EMBL/GenBank/DDBJ whole genome shotgun (WGS) entry which is preliminary data.</text>
</comment>
<evidence type="ECO:0000313" key="3">
    <source>
        <dbReference type="Proteomes" id="UP000078397"/>
    </source>
</evidence>
<proteinExistence type="inferred from homology"/>
<reference evidence="2 3" key="1">
    <citation type="journal article" date="2016" name="PLoS Pathog.">
        <title>Biosynthesis of antibiotic leucinostatins in bio-control fungus Purpureocillium lilacinum and their inhibition on phytophthora revealed by genome mining.</title>
        <authorList>
            <person name="Wang G."/>
            <person name="Liu Z."/>
            <person name="Lin R."/>
            <person name="Li E."/>
            <person name="Mao Z."/>
            <person name="Ling J."/>
            <person name="Yang Y."/>
            <person name="Yin W.B."/>
            <person name="Xie B."/>
        </authorList>
    </citation>
    <scope>NUCLEOTIDE SEQUENCE [LARGE SCALE GENOMIC DNA]</scope>
    <source>
        <strain evidence="2">170</strain>
    </source>
</reference>
<dbReference type="GeneID" id="28845958"/>
<dbReference type="AlphaFoldDB" id="A0A179FX56"/>
<name>A0A179FX56_METCM</name>
<dbReference type="GO" id="GO:0047661">
    <property type="term" value="F:amino-acid racemase activity"/>
    <property type="evidence" value="ECO:0007669"/>
    <property type="project" value="InterPro"/>
</dbReference>
<dbReference type="RefSeq" id="XP_018146228.1">
    <property type="nucleotide sequence ID" value="XM_018281964.1"/>
</dbReference>
<accession>A0A179FX56</accession>
<dbReference type="KEGG" id="pchm:VFPPC_02291"/>
<dbReference type="OrthoDB" id="412018at2759"/>
<evidence type="ECO:0000313" key="2">
    <source>
        <dbReference type="EMBL" id="OAQ69691.1"/>
    </source>
</evidence>
<dbReference type="Gene3D" id="3.40.50.12500">
    <property type="match status" value="1"/>
</dbReference>
<evidence type="ECO:0000256" key="1">
    <source>
        <dbReference type="ARBA" id="ARBA00038414"/>
    </source>
</evidence>
<dbReference type="InterPro" id="IPR052186">
    <property type="entry name" value="Hydantoin_racemase-like"/>
</dbReference>
<keyword evidence="3" id="KW-1185">Reference proteome</keyword>
<dbReference type="EMBL" id="LSBJ02000002">
    <property type="protein sequence ID" value="OAQ69691.1"/>
    <property type="molecule type" value="Genomic_DNA"/>
</dbReference>
<dbReference type="PANTHER" id="PTHR28047">
    <property type="entry name" value="PROTEIN DCG1"/>
    <property type="match status" value="1"/>
</dbReference>
<comment type="similarity">
    <text evidence="1">Belongs to the HyuE racemase family.</text>
</comment>
<dbReference type="Proteomes" id="UP000078397">
    <property type="component" value="Unassembled WGS sequence"/>
</dbReference>
<protein>
    <submittedName>
        <fullName evidence="2">DCG1 protein</fullName>
    </submittedName>
</protein>
<dbReference type="InterPro" id="IPR015942">
    <property type="entry name" value="Asp/Glu/hydantoin_racemase"/>
</dbReference>
<dbReference type="STRING" id="1380566.A0A179FX56"/>
<organism evidence="2 3">
    <name type="scientific">Pochonia chlamydosporia 170</name>
    <dbReference type="NCBI Taxonomy" id="1380566"/>
    <lineage>
        <taxon>Eukaryota</taxon>
        <taxon>Fungi</taxon>
        <taxon>Dikarya</taxon>
        <taxon>Ascomycota</taxon>
        <taxon>Pezizomycotina</taxon>
        <taxon>Sordariomycetes</taxon>
        <taxon>Hypocreomycetidae</taxon>
        <taxon>Hypocreales</taxon>
        <taxon>Clavicipitaceae</taxon>
        <taxon>Pochonia</taxon>
    </lineage>
</organism>
<dbReference type="PANTHER" id="PTHR28047:SF5">
    <property type="entry name" value="PROTEIN DCG1"/>
    <property type="match status" value="1"/>
</dbReference>
<dbReference type="InterPro" id="IPR053714">
    <property type="entry name" value="Iso_Racemase_Enz_sf"/>
</dbReference>